<evidence type="ECO:0000313" key="3">
    <source>
        <dbReference type="EMBL" id="MCA6075740.1"/>
    </source>
</evidence>
<proteinExistence type="predicted"/>
<gene>
    <name evidence="2" type="ORF">LDX50_06765</name>
    <name evidence="3" type="ORF">LDX50_12735</name>
    <name evidence="4" type="ORF">LDX50_18455</name>
</gene>
<comment type="caution">
    <text evidence="4">The sequence shown here is derived from an EMBL/GenBank/DDBJ whole genome shotgun (WGS) entry which is preliminary data.</text>
</comment>
<dbReference type="Proteomes" id="UP001139409">
    <property type="component" value="Unassembled WGS sequence"/>
</dbReference>
<sequence length="275" mass="32094">MLHYKIINQDSRLPWAVFIHGAGGSIETWKYQTDAYQEHFRVLLLDLRDHGKSQSEGKNENSYTFELISSDILEVLFHLGIQRAVFISLSFGSVLLQDLSMRAPGMVRAAVMAGAIFRGNVPIRLFVAAARLFNVFLPYRMMYSMFSYLLMPKDSHQRSRRIYRLQARKIDPEAYLRWVTLYDEFFRLLTRFWNQQIEFPVMVVMGSDDYVFLKTAREFASKNRRVMIHEIDGAGHICNIDDPKEFNQISLKFLRSSDLLFNVPVEPGSEIKPEY</sequence>
<feature type="domain" description="AB hydrolase-1" evidence="1">
    <location>
        <begin position="17"/>
        <end position="248"/>
    </location>
</feature>
<dbReference type="EMBL" id="JAIXNE010000004">
    <property type="protein sequence ID" value="MCA6076868.1"/>
    <property type="molecule type" value="Genomic_DNA"/>
</dbReference>
<keyword evidence="5" id="KW-1185">Reference proteome</keyword>
<keyword evidence="4" id="KW-0378">Hydrolase</keyword>
<dbReference type="PANTHER" id="PTHR43194">
    <property type="entry name" value="HYDROLASE ALPHA/BETA FOLD FAMILY"/>
    <property type="match status" value="1"/>
</dbReference>
<dbReference type="EMBL" id="JAIXNE010000002">
    <property type="protein sequence ID" value="MCA6074563.1"/>
    <property type="molecule type" value="Genomic_DNA"/>
</dbReference>
<protein>
    <submittedName>
        <fullName evidence="4">Alpha/beta hydrolase</fullName>
    </submittedName>
</protein>
<dbReference type="RefSeq" id="WP_225697677.1">
    <property type="nucleotide sequence ID" value="NZ_JAIXNE010000002.1"/>
</dbReference>
<dbReference type="PANTHER" id="PTHR43194:SF2">
    <property type="entry name" value="PEROXISOMAL MEMBRANE PROTEIN LPX1"/>
    <property type="match status" value="1"/>
</dbReference>
<dbReference type="Gene3D" id="3.40.50.1820">
    <property type="entry name" value="alpha/beta hydrolase"/>
    <property type="match status" value="1"/>
</dbReference>
<evidence type="ECO:0000313" key="5">
    <source>
        <dbReference type="Proteomes" id="UP001139409"/>
    </source>
</evidence>
<evidence type="ECO:0000313" key="2">
    <source>
        <dbReference type="EMBL" id="MCA6074563.1"/>
    </source>
</evidence>
<accession>A0A9X1HTT4</accession>
<dbReference type="InterPro" id="IPR050228">
    <property type="entry name" value="Carboxylesterase_BioH"/>
</dbReference>
<evidence type="ECO:0000313" key="4">
    <source>
        <dbReference type="EMBL" id="MCA6076868.1"/>
    </source>
</evidence>
<dbReference type="SUPFAM" id="SSF53474">
    <property type="entry name" value="alpha/beta-Hydrolases"/>
    <property type="match status" value="1"/>
</dbReference>
<dbReference type="GO" id="GO:0016787">
    <property type="term" value="F:hydrolase activity"/>
    <property type="evidence" value="ECO:0007669"/>
    <property type="project" value="UniProtKB-KW"/>
</dbReference>
<dbReference type="AlphaFoldDB" id="A0A9X1HTT4"/>
<evidence type="ECO:0000259" key="1">
    <source>
        <dbReference type="Pfam" id="PF12697"/>
    </source>
</evidence>
<reference evidence="4" key="1">
    <citation type="submission" date="2021-09" db="EMBL/GenBank/DDBJ databases">
        <title>Fulvivirga sp. isolated from coastal sediment.</title>
        <authorList>
            <person name="Yu H."/>
        </authorList>
    </citation>
    <scope>NUCLEOTIDE SEQUENCE</scope>
    <source>
        <strain evidence="4">1062</strain>
    </source>
</reference>
<dbReference type="InterPro" id="IPR000073">
    <property type="entry name" value="AB_hydrolase_1"/>
</dbReference>
<name>A0A9X1HTT4_9BACT</name>
<dbReference type="Pfam" id="PF12697">
    <property type="entry name" value="Abhydrolase_6"/>
    <property type="match status" value="1"/>
</dbReference>
<organism evidence="4 5">
    <name type="scientific">Fulvivirga sedimenti</name>
    <dbReference type="NCBI Taxonomy" id="2879465"/>
    <lineage>
        <taxon>Bacteria</taxon>
        <taxon>Pseudomonadati</taxon>
        <taxon>Bacteroidota</taxon>
        <taxon>Cytophagia</taxon>
        <taxon>Cytophagales</taxon>
        <taxon>Fulvivirgaceae</taxon>
        <taxon>Fulvivirga</taxon>
    </lineage>
</organism>
<dbReference type="EMBL" id="JAIXNE010000003">
    <property type="protein sequence ID" value="MCA6075740.1"/>
    <property type="molecule type" value="Genomic_DNA"/>
</dbReference>
<dbReference type="InterPro" id="IPR029058">
    <property type="entry name" value="AB_hydrolase_fold"/>
</dbReference>